<reference evidence="2" key="1">
    <citation type="submission" date="2022-08" db="EMBL/GenBank/DDBJ databases">
        <title>Genomic analyses of the natural microbiome of Caenorhabditis elegans.</title>
        <authorList>
            <person name="Samuel B."/>
        </authorList>
    </citation>
    <scope>NUCLEOTIDE SEQUENCE</scope>
    <source>
        <strain evidence="2">BIGb0277</strain>
    </source>
</reference>
<accession>A0AAW5PH58</accession>
<comment type="caution">
    <text evidence="2">The sequence shown here is derived from an EMBL/GenBank/DDBJ whole genome shotgun (WGS) entry which is preliminary data.</text>
</comment>
<evidence type="ECO:0000313" key="3">
    <source>
        <dbReference type="Proteomes" id="UP001320691"/>
    </source>
</evidence>
<organism evidence="2 3">
    <name type="scientific">Stenotrophomonas rhizophila</name>
    <dbReference type="NCBI Taxonomy" id="216778"/>
    <lineage>
        <taxon>Bacteria</taxon>
        <taxon>Pseudomonadati</taxon>
        <taxon>Pseudomonadota</taxon>
        <taxon>Gammaproteobacteria</taxon>
        <taxon>Lysobacterales</taxon>
        <taxon>Lysobacteraceae</taxon>
        <taxon>Stenotrophomonas</taxon>
    </lineage>
</organism>
<dbReference type="InterPro" id="IPR001466">
    <property type="entry name" value="Beta-lactam-related"/>
</dbReference>
<dbReference type="Proteomes" id="UP001320691">
    <property type="component" value="Unassembled WGS sequence"/>
</dbReference>
<dbReference type="AlphaFoldDB" id="A0AAW5PH58"/>
<sequence length="389" mass="41835">MNLDVTSPSSVGLNADALERLGSSIQADIDGAKHFGASVLVARHGQVVYQASFGTVGPGRAHANDDRYLLMSMSKAFTAALLLRAVDEGRFGLDTRVADLVPGFGALGKQRATVRQLLSHTAGLPFGLVPPPLGLDKVGNLEMKTAGICALPASYRPGTKCIYTSGLGYDLLGQILVNVDSKGRNFNRIAEEDLFKPLGMADSSFGCSINDPRRVPVSFTDRNVGPTTPMLLRLFNEYLTEDAEMPSGNAYSTIHDVFRFTEVFRGRGAAHGRRVLSPALFNYARRDHTTGLINDATAFEVEERGLDDFPAHFTLLGGYVRGMGHMLNPTGHTASPQSIAAVGGASTSWMIDLERDLTVVFLSAGFIEGLRHIQRVQRINDLALAAVDA</sequence>
<dbReference type="EMBL" id="JANUEK010000002">
    <property type="protein sequence ID" value="MCS4279007.1"/>
    <property type="molecule type" value="Genomic_DNA"/>
</dbReference>
<protein>
    <submittedName>
        <fullName evidence="2">CubicO group peptidase (Beta-lactamase class C family)</fullName>
    </submittedName>
</protein>
<proteinExistence type="predicted"/>
<name>A0AAW5PH58_9GAMM</name>
<feature type="domain" description="Beta-lactamase-related" evidence="1">
    <location>
        <begin position="31"/>
        <end position="369"/>
    </location>
</feature>
<dbReference type="PANTHER" id="PTHR43283:SF3">
    <property type="entry name" value="BETA-LACTAMASE FAMILY PROTEIN (AFU_ORTHOLOGUE AFUA_5G07500)"/>
    <property type="match status" value="1"/>
</dbReference>
<dbReference type="PANTHER" id="PTHR43283">
    <property type="entry name" value="BETA-LACTAMASE-RELATED"/>
    <property type="match status" value="1"/>
</dbReference>
<dbReference type="RefSeq" id="WP_259259771.1">
    <property type="nucleotide sequence ID" value="NZ_JANUEK010000002.1"/>
</dbReference>
<dbReference type="Pfam" id="PF00144">
    <property type="entry name" value="Beta-lactamase"/>
    <property type="match status" value="1"/>
</dbReference>
<evidence type="ECO:0000259" key="1">
    <source>
        <dbReference type="Pfam" id="PF00144"/>
    </source>
</evidence>
<dbReference type="InterPro" id="IPR012338">
    <property type="entry name" value="Beta-lactam/transpept-like"/>
</dbReference>
<dbReference type="InterPro" id="IPR050789">
    <property type="entry name" value="Diverse_Enzym_Activities"/>
</dbReference>
<dbReference type="SUPFAM" id="SSF56601">
    <property type="entry name" value="beta-lactamase/transpeptidase-like"/>
    <property type="match status" value="1"/>
</dbReference>
<dbReference type="Gene3D" id="3.40.710.10">
    <property type="entry name" value="DD-peptidase/beta-lactamase superfamily"/>
    <property type="match status" value="1"/>
</dbReference>
<gene>
    <name evidence="2" type="ORF">M2412_000974</name>
</gene>
<evidence type="ECO:0000313" key="2">
    <source>
        <dbReference type="EMBL" id="MCS4279007.1"/>
    </source>
</evidence>